<sequence length="206" mass="22498">MPGVSDLDVVGVVEREVHPDNEAARRRELSTLGASWPQVSFINNSILSLAALHVENPDAMVLGRARIIAVTGLHLWGDGIDFRAHVPSVETMAYGRAARAKILMKRYRSGVINEPFRSNPRLLARSSAKAAIRVLSGITILRGATFYISPEQTVTMIATYAPEATPLARQALAIVNGAESEPRKAMEITEQAIELFYGLYPDSQSE</sequence>
<evidence type="ECO:0000313" key="2">
    <source>
        <dbReference type="Proteomes" id="UP000176914"/>
    </source>
</evidence>
<protein>
    <submittedName>
        <fullName evidence="1">Uncharacterized protein</fullName>
    </submittedName>
</protein>
<dbReference type="Proteomes" id="UP000176914">
    <property type="component" value="Unassembled WGS sequence"/>
</dbReference>
<organism evidence="1 2">
    <name type="scientific">Candidatus Kaiserbacteria bacterium RIFCSPHIGHO2_02_FULL_55_25</name>
    <dbReference type="NCBI Taxonomy" id="1798498"/>
    <lineage>
        <taxon>Bacteria</taxon>
        <taxon>Candidatus Kaiseribacteriota</taxon>
    </lineage>
</organism>
<evidence type="ECO:0000313" key="1">
    <source>
        <dbReference type="EMBL" id="OGG70726.1"/>
    </source>
</evidence>
<gene>
    <name evidence="1" type="ORF">A3C20_04360</name>
</gene>
<accession>A0A1F6EAP1</accession>
<proteinExistence type="predicted"/>
<dbReference type="AlphaFoldDB" id="A0A1F6EAP1"/>
<name>A0A1F6EAP1_9BACT</name>
<reference evidence="1 2" key="1">
    <citation type="journal article" date="2016" name="Nat. Commun.">
        <title>Thousands of microbial genomes shed light on interconnected biogeochemical processes in an aquifer system.</title>
        <authorList>
            <person name="Anantharaman K."/>
            <person name="Brown C.T."/>
            <person name="Hug L.A."/>
            <person name="Sharon I."/>
            <person name="Castelle C.J."/>
            <person name="Probst A.J."/>
            <person name="Thomas B.C."/>
            <person name="Singh A."/>
            <person name="Wilkins M.J."/>
            <person name="Karaoz U."/>
            <person name="Brodie E.L."/>
            <person name="Williams K.H."/>
            <person name="Hubbard S.S."/>
            <person name="Banfield J.F."/>
        </authorList>
    </citation>
    <scope>NUCLEOTIDE SEQUENCE [LARGE SCALE GENOMIC DNA]</scope>
</reference>
<comment type="caution">
    <text evidence="1">The sequence shown here is derived from an EMBL/GenBank/DDBJ whole genome shotgun (WGS) entry which is preliminary data.</text>
</comment>
<dbReference type="EMBL" id="MFLL01000001">
    <property type="protein sequence ID" value="OGG70726.1"/>
    <property type="molecule type" value="Genomic_DNA"/>
</dbReference>